<evidence type="ECO:0000313" key="3">
    <source>
        <dbReference type="Proteomes" id="UP000315010"/>
    </source>
</evidence>
<sequence>MDPEPIRQSLLSWIFAALGLPYVILLPLAGLLCFLLALIVVLRGRGPMAAASLILVVHVPFFIGLFAAIQGAIASYSIIATSVTTPKPSEVAAGISTALVAPLVGMLLMVPGYATAAIGAFIRSLGSSVEETKSKN</sequence>
<comment type="caution">
    <text evidence="2">The sequence shown here is derived from an EMBL/GenBank/DDBJ whole genome shotgun (WGS) entry which is preliminary data.</text>
</comment>
<feature type="transmembrane region" description="Helical" evidence="1">
    <location>
        <begin position="12"/>
        <end position="41"/>
    </location>
</feature>
<keyword evidence="1" id="KW-0812">Transmembrane</keyword>
<name>A0A5C5YX75_9BACT</name>
<feature type="transmembrane region" description="Helical" evidence="1">
    <location>
        <begin position="99"/>
        <end position="122"/>
    </location>
</feature>
<proteinExistence type="predicted"/>
<dbReference type="AlphaFoldDB" id="A0A5C5YX75"/>
<evidence type="ECO:0000256" key="1">
    <source>
        <dbReference type="SAM" id="Phobius"/>
    </source>
</evidence>
<keyword evidence="3" id="KW-1185">Reference proteome</keyword>
<protein>
    <recommendedName>
        <fullName evidence="4">MotA/TolQ/ExbB proton channel domain-containing protein</fullName>
    </recommendedName>
</protein>
<keyword evidence="1" id="KW-1133">Transmembrane helix</keyword>
<evidence type="ECO:0008006" key="4">
    <source>
        <dbReference type="Google" id="ProtNLM"/>
    </source>
</evidence>
<accession>A0A5C5YX75</accession>
<gene>
    <name evidence="2" type="ORF">CA13_10650</name>
</gene>
<evidence type="ECO:0000313" key="2">
    <source>
        <dbReference type="EMBL" id="TWT79659.1"/>
    </source>
</evidence>
<organism evidence="2 3">
    <name type="scientific">Novipirellula herctigrandis</name>
    <dbReference type="NCBI Taxonomy" id="2527986"/>
    <lineage>
        <taxon>Bacteria</taxon>
        <taxon>Pseudomonadati</taxon>
        <taxon>Planctomycetota</taxon>
        <taxon>Planctomycetia</taxon>
        <taxon>Pirellulales</taxon>
        <taxon>Pirellulaceae</taxon>
        <taxon>Novipirellula</taxon>
    </lineage>
</organism>
<dbReference type="EMBL" id="SJPJ01000001">
    <property type="protein sequence ID" value="TWT79659.1"/>
    <property type="molecule type" value="Genomic_DNA"/>
</dbReference>
<keyword evidence="1" id="KW-0472">Membrane</keyword>
<reference evidence="2 3" key="1">
    <citation type="submission" date="2019-02" db="EMBL/GenBank/DDBJ databases">
        <title>Deep-cultivation of Planctomycetes and their phenomic and genomic characterization uncovers novel biology.</title>
        <authorList>
            <person name="Wiegand S."/>
            <person name="Jogler M."/>
            <person name="Boedeker C."/>
            <person name="Pinto D."/>
            <person name="Vollmers J."/>
            <person name="Rivas-Marin E."/>
            <person name="Kohn T."/>
            <person name="Peeters S.H."/>
            <person name="Heuer A."/>
            <person name="Rast P."/>
            <person name="Oberbeckmann S."/>
            <person name="Bunk B."/>
            <person name="Jeske O."/>
            <person name="Meyerdierks A."/>
            <person name="Storesund J.E."/>
            <person name="Kallscheuer N."/>
            <person name="Luecker S."/>
            <person name="Lage O.M."/>
            <person name="Pohl T."/>
            <person name="Merkel B.J."/>
            <person name="Hornburger P."/>
            <person name="Mueller R.-W."/>
            <person name="Bruemmer F."/>
            <person name="Labrenz M."/>
            <person name="Spormann A.M."/>
            <person name="Op Den Camp H."/>
            <person name="Overmann J."/>
            <person name="Amann R."/>
            <person name="Jetten M.S.M."/>
            <person name="Mascher T."/>
            <person name="Medema M.H."/>
            <person name="Devos D.P."/>
            <person name="Kaster A.-K."/>
            <person name="Ovreas L."/>
            <person name="Rohde M."/>
            <person name="Galperin M.Y."/>
            <person name="Jogler C."/>
        </authorList>
    </citation>
    <scope>NUCLEOTIDE SEQUENCE [LARGE SCALE GENOMIC DNA]</scope>
    <source>
        <strain evidence="2 3">CA13</strain>
    </source>
</reference>
<dbReference type="Proteomes" id="UP000315010">
    <property type="component" value="Unassembled WGS sequence"/>
</dbReference>
<feature type="transmembrane region" description="Helical" evidence="1">
    <location>
        <begin position="53"/>
        <end position="79"/>
    </location>
</feature>
<dbReference type="RefSeq" id="WP_419193941.1">
    <property type="nucleotide sequence ID" value="NZ_SJPJ01000001.1"/>
</dbReference>